<organism evidence="9 10">
    <name type="scientific">Svornostia abyssi</name>
    <dbReference type="NCBI Taxonomy" id="2898438"/>
    <lineage>
        <taxon>Bacteria</taxon>
        <taxon>Bacillati</taxon>
        <taxon>Actinomycetota</taxon>
        <taxon>Thermoleophilia</taxon>
        <taxon>Solirubrobacterales</taxon>
        <taxon>Baekduiaceae</taxon>
        <taxon>Svornostia</taxon>
    </lineage>
</organism>
<comment type="similarity">
    <text evidence="3 7">Belongs to the MoeA family.</text>
</comment>
<dbReference type="Gene3D" id="2.40.340.10">
    <property type="entry name" value="MoeA, C-terminal, domain IV"/>
    <property type="match status" value="1"/>
</dbReference>
<dbReference type="SMART" id="SM00852">
    <property type="entry name" value="MoCF_biosynth"/>
    <property type="match status" value="1"/>
</dbReference>
<keyword evidence="7" id="KW-0808">Transferase</keyword>
<feature type="domain" description="MoaB/Mog" evidence="8">
    <location>
        <begin position="178"/>
        <end position="318"/>
    </location>
</feature>
<keyword evidence="7" id="KW-0460">Magnesium</keyword>
<reference evidence="10" key="1">
    <citation type="submission" date="2021-11" db="EMBL/GenBank/DDBJ databases">
        <title>Cultivation dependent microbiological survey of springs from the worlds oldest radium mine currently devoted to the extraction of radon-saturated water.</title>
        <authorList>
            <person name="Kapinusova G."/>
            <person name="Smrhova T."/>
            <person name="Strejcek M."/>
            <person name="Suman J."/>
            <person name="Jani K."/>
            <person name="Pajer P."/>
            <person name="Uhlik O."/>
        </authorList>
    </citation>
    <scope>NUCLEOTIDE SEQUENCE [LARGE SCALE GENOMIC DNA]</scope>
    <source>
        <strain evidence="10">J379</strain>
    </source>
</reference>
<evidence type="ECO:0000313" key="10">
    <source>
        <dbReference type="Proteomes" id="UP001058860"/>
    </source>
</evidence>
<dbReference type="SUPFAM" id="SSF63882">
    <property type="entry name" value="MoeA N-terminal region -like"/>
    <property type="match status" value="1"/>
</dbReference>
<dbReference type="RefSeq" id="WP_353865676.1">
    <property type="nucleotide sequence ID" value="NZ_CP088295.1"/>
</dbReference>
<dbReference type="Gene3D" id="3.40.980.10">
    <property type="entry name" value="MoaB/Mog-like domain"/>
    <property type="match status" value="1"/>
</dbReference>
<dbReference type="InterPro" id="IPR036135">
    <property type="entry name" value="MoeA_linker/N_sf"/>
</dbReference>
<comment type="catalytic activity">
    <reaction evidence="6">
        <text>adenylyl-molybdopterin + molybdate = Mo-molybdopterin + AMP + H(+)</text>
        <dbReference type="Rhea" id="RHEA:35047"/>
        <dbReference type="ChEBI" id="CHEBI:15378"/>
        <dbReference type="ChEBI" id="CHEBI:36264"/>
        <dbReference type="ChEBI" id="CHEBI:62727"/>
        <dbReference type="ChEBI" id="CHEBI:71302"/>
        <dbReference type="ChEBI" id="CHEBI:456215"/>
        <dbReference type="EC" id="2.10.1.1"/>
    </reaction>
</comment>
<evidence type="ECO:0000256" key="1">
    <source>
        <dbReference type="ARBA" id="ARBA00002901"/>
    </source>
</evidence>
<evidence type="ECO:0000259" key="8">
    <source>
        <dbReference type="SMART" id="SM00852"/>
    </source>
</evidence>
<dbReference type="EMBL" id="CP088295">
    <property type="protein sequence ID" value="UUY05216.1"/>
    <property type="molecule type" value="Genomic_DNA"/>
</dbReference>
<dbReference type="InterPro" id="IPR036425">
    <property type="entry name" value="MoaB/Mog-like_dom_sf"/>
</dbReference>
<dbReference type="Proteomes" id="UP001058860">
    <property type="component" value="Chromosome"/>
</dbReference>
<dbReference type="InterPro" id="IPR038987">
    <property type="entry name" value="MoeA-like"/>
</dbReference>
<dbReference type="Gene3D" id="3.90.105.10">
    <property type="entry name" value="Molybdopterin biosynthesis moea protein, domain 2"/>
    <property type="match status" value="1"/>
</dbReference>
<keyword evidence="10" id="KW-1185">Reference proteome</keyword>
<dbReference type="SUPFAM" id="SSF53218">
    <property type="entry name" value="Molybdenum cofactor biosynthesis proteins"/>
    <property type="match status" value="1"/>
</dbReference>
<dbReference type="PANTHER" id="PTHR10192">
    <property type="entry name" value="MOLYBDOPTERIN BIOSYNTHESIS PROTEIN"/>
    <property type="match status" value="1"/>
</dbReference>
<dbReference type="InterPro" id="IPR005111">
    <property type="entry name" value="MoeA_C_domain_IV"/>
</dbReference>
<comment type="pathway">
    <text evidence="2 7">Cofactor biosynthesis; molybdopterin biosynthesis.</text>
</comment>
<dbReference type="EC" id="2.10.1.1" evidence="7"/>
<dbReference type="CDD" id="cd00887">
    <property type="entry name" value="MoeA"/>
    <property type="match status" value="1"/>
</dbReference>
<gene>
    <name evidence="9" type="ORF">LRS13_06740</name>
</gene>
<dbReference type="Pfam" id="PF03453">
    <property type="entry name" value="MoeA_N"/>
    <property type="match status" value="1"/>
</dbReference>
<dbReference type="InterPro" id="IPR036688">
    <property type="entry name" value="MoeA_C_domain_IV_sf"/>
</dbReference>
<dbReference type="SUPFAM" id="SSF63867">
    <property type="entry name" value="MoeA C-terminal domain-like"/>
    <property type="match status" value="1"/>
</dbReference>
<evidence type="ECO:0000256" key="7">
    <source>
        <dbReference type="RuleBase" id="RU365090"/>
    </source>
</evidence>
<dbReference type="Pfam" id="PF00994">
    <property type="entry name" value="MoCF_biosynth"/>
    <property type="match status" value="1"/>
</dbReference>
<evidence type="ECO:0000256" key="6">
    <source>
        <dbReference type="ARBA" id="ARBA00047317"/>
    </source>
</evidence>
<name>A0ABY5PKR8_9ACTN</name>
<dbReference type="Pfam" id="PF03454">
    <property type="entry name" value="MoeA_C"/>
    <property type="match status" value="1"/>
</dbReference>
<keyword evidence="5 7" id="KW-0501">Molybdenum cofactor biosynthesis</keyword>
<dbReference type="Gene3D" id="2.170.190.11">
    <property type="entry name" value="Molybdopterin biosynthesis moea protein, domain 3"/>
    <property type="match status" value="1"/>
</dbReference>
<proteinExistence type="inferred from homology"/>
<evidence type="ECO:0000256" key="3">
    <source>
        <dbReference type="ARBA" id="ARBA00010763"/>
    </source>
</evidence>
<evidence type="ECO:0000256" key="5">
    <source>
        <dbReference type="ARBA" id="ARBA00023150"/>
    </source>
</evidence>
<evidence type="ECO:0000256" key="4">
    <source>
        <dbReference type="ARBA" id="ARBA00022505"/>
    </source>
</evidence>
<evidence type="ECO:0000313" key="9">
    <source>
        <dbReference type="EMBL" id="UUY05216.1"/>
    </source>
</evidence>
<evidence type="ECO:0000256" key="2">
    <source>
        <dbReference type="ARBA" id="ARBA00005046"/>
    </source>
</evidence>
<sequence>MTKVSLDAALDAVLARATPLPAEDVPLAAAVGRVLVEDVRAQEDRPTAAESAMDGYAVCSSDVAQAPVALRLAGESQAGSPMMGVLPMGQVARISTGALLPDGADAVVRQEDTEPAPDGAITIAVTVPSGYDVRQPGEDWRAGDVLLAAGTQVTPEALAPLAGAGAATIRAARRPRVAVLATGDELAGVGDVLPPGWVRETSTTTLPAILARAGAETVWSAIARDDPADLDRALHLALAAAPDLILVCGGASVGPHDIVRPAVAQHGFSEVFGRVLVKPGGPAWCAHREGGPLLLGLPGNPVASVVVTHLLAVPAVARMLGADVPVREVTATLTTPARGAGPRLHAARGRLTAGANGWELEVLTKQGSHQLTSLVEVNALALVPPGTDTPLQPGDTVTARLL</sequence>
<keyword evidence="7" id="KW-0479">Metal-binding</keyword>
<protein>
    <recommendedName>
        <fullName evidence="7">Molybdopterin molybdenumtransferase</fullName>
        <ecNumber evidence="7">2.10.1.1</ecNumber>
    </recommendedName>
</protein>
<dbReference type="InterPro" id="IPR001453">
    <property type="entry name" value="MoaB/Mog_dom"/>
</dbReference>
<comment type="function">
    <text evidence="1 7">Catalyzes the insertion of molybdate into adenylated molybdopterin with the concomitant release of AMP.</text>
</comment>
<keyword evidence="4 7" id="KW-0500">Molybdenum</keyword>
<dbReference type="PANTHER" id="PTHR10192:SF5">
    <property type="entry name" value="GEPHYRIN"/>
    <property type="match status" value="1"/>
</dbReference>
<accession>A0ABY5PKR8</accession>
<dbReference type="InterPro" id="IPR005110">
    <property type="entry name" value="MoeA_linker/N"/>
</dbReference>
<comment type="cofactor">
    <cofactor evidence="7">
        <name>Mg(2+)</name>
        <dbReference type="ChEBI" id="CHEBI:18420"/>
    </cofactor>
</comment>